<evidence type="ECO:0000313" key="4">
    <source>
        <dbReference type="Proteomes" id="UP000024816"/>
    </source>
</evidence>
<dbReference type="EMBL" id="ARYJ01000004">
    <property type="protein sequence ID" value="KCZ89041.1"/>
    <property type="molecule type" value="Genomic_DNA"/>
</dbReference>
<dbReference type="RefSeq" id="WP_051597467.1">
    <property type="nucleotide sequence ID" value="NZ_ARYJ01000004.1"/>
</dbReference>
<dbReference type="InterPro" id="IPR016047">
    <property type="entry name" value="M23ase_b-sheet_dom"/>
</dbReference>
<evidence type="ECO:0000259" key="2">
    <source>
        <dbReference type="Pfam" id="PF01551"/>
    </source>
</evidence>
<feature type="chain" id="PRO_5001572826" evidence="1">
    <location>
        <begin position="19"/>
        <end position="223"/>
    </location>
</feature>
<dbReference type="Pfam" id="PF01551">
    <property type="entry name" value="Peptidase_M23"/>
    <property type="match status" value="1"/>
</dbReference>
<keyword evidence="1" id="KW-0732">Signal</keyword>
<dbReference type="AlphaFoldDB" id="A0A059FET8"/>
<name>A0A059FET8_9PROT</name>
<dbReference type="InterPro" id="IPR011055">
    <property type="entry name" value="Dup_hybrid_motif"/>
</dbReference>
<proteinExistence type="predicted"/>
<dbReference type="PANTHER" id="PTHR21666:SF270">
    <property type="entry name" value="MUREIN HYDROLASE ACTIVATOR ENVC"/>
    <property type="match status" value="1"/>
</dbReference>
<evidence type="ECO:0000256" key="1">
    <source>
        <dbReference type="SAM" id="SignalP"/>
    </source>
</evidence>
<dbReference type="eggNOG" id="COG0739">
    <property type="taxonomic scope" value="Bacteria"/>
</dbReference>
<dbReference type="Gene3D" id="2.70.70.10">
    <property type="entry name" value="Glucose Permease (Domain IIA)"/>
    <property type="match status" value="1"/>
</dbReference>
<dbReference type="InterPro" id="IPR050570">
    <property type="entry name" value="Cell_wall_metabolism_enzyme"/>
</dbReference>
<accession>A0A059FET8</accession>
<dbReference type="Proteomes" id="UP000024816">
    <property type="component" value="Unassembled WGS sequence"/>
</dbReference>
<reference evidence="3 4" key="1">
    <citation type="journal article" date="2014" name="Antonie Van Leeuwenhoek">
        <title>Hyphomonas beringensis sp. nov. and Hyphomonas chukchiensis sp. nov., isolated from surface seawater of the Bering Sea and Chukchi Sea.</title>
        <authorList>
            <person name="Li C."/>
            <person name="Lai Q."/>
            <person name="Li G."/>
            <person name="Dong C."/>
            <person name="Wang J."/>
            <person name="Liao Y."/>
            <person name="Shao Z."/>
        </authorList>
    </citation>
    <scope>NUCLEOTIDE SEQUENCE [LARGE SCALE GENOMIC DNA]</scope>
    <source>
        <strain evidence="3 4">VP2</strain>
    </source>
</reference>
<dbReference type="STRING" id="1280952.HJA_07087"/>
<keyword evidence="4" id="KW-1185">Reference proteome</keyword>
<dbReference type="GO" id="GO:0004222">
    <property type="term" value="F:metalloendopeptidase activity"/>
    <property type="evidence" value="ECO:0007669"/>
    <property type="project" value="TreeGrafter"/>
</dbReference>
<feature type="domain" description="M23ase beta-sheet core" evidence="2">
    <location>
        <begin position="106"/>
        <end position="195"/>
    </location>
</feature>
<dbReference type="OrthoDB" id="9815245at2"/>
<dbReference type="PROSITE" id="PS51257">
    <property type="entry name" value="PROKAR_LIPOPROTEIN"/>
    <property type="match status" value="1"/>
</dbReference>
<gene>
    <name evidence="3" type="ORF">HJA_07087</name>
</gene>
<comment type="caution">
    <text evidence="3">The sequence shown here is derived from an EMBL/GenBank/DDBJ whole genome shotgun (WGS) entry which is preliminary data.</text>
</comment>
<evidence type="ECO:0000313" key="3">
    <source>
        <dbReference type="EMBL" id="KCZ89041.1"/>
    </source>
</evidence>
<sequence length="223" mass="23585">MRQLLGAALTFVFLAGCASSPPPRQVRTYTPPPGPPQVSAAQGAFQPNAYLRSCGGIYVTNAPPMDSDFWVVDYKPIIVVGSIVLATAPANDVCLSSGFGIRSERRHDGIDLQSIPAGPIYAAAPGRILEARVSTGYGNMILIDHGGGVYTRYAHLDHFAQGIRAGAEVGFGQEIGMMGRSGNATAIHLHFEILTGNYNNPRGSKGLAPRNPFEFPAYNPAGS</sequence>
<dbReference type="PANTHER" id="PTHR21666">
    <property type="entry name" value="PEPTIDASE-RELATED"/>
    <property type="match status" value="1"/>
</dbReference>
<dbReference type="SUPFAM" id="SSF51261">
    <property type="entry name" value="Duplicated hybrid motif"/>
    <property type="match status" value="1"/>
</dbReference>
<organism evidence="3 4">
    <name type="scientific">Hyphomonas jannaschiana VP2</name>
    <dbReference type="NCBI Taxonomy" id="1280952"/>
    <lineage>
        <taxon>Bacteria</taxon>
        <taxon>Pseudomonadati</taxon>
        <taxon>Pseudomonadota</taxon>
        <taxon>Alphaproteobacteria</taxon>
        <taxon>Hyphomonadales</taxon>
        <taxon>Hyphomonadaceae</taxon>
        <taxon>Hyphomonas</taxon>
    </lineage>
</organism>
<feature type="signal peptide" evidence="1">
    <location>
        <begin position="1"/>
        <end position="18"/>
    </location>
</feature>
<dbReference type="PATRIC" id="fig|1280952.3.peg.1408"/>
<protein>
    <submittedName>
        <fullName evidence="3">M23 family peptidase</fullName>
    </submittedName>
</protein>
<dbReference type="CDD" id="cd12797">
    <property type="entry name" value="M23_peptidase"/>
    <property type="match status" value="1"/>
</dbReference>